<dbReference type="PATRIC" id="fig|317659.3.peg.296"/>
<protein>
    <recommendedName>
        <fullName evidence="5">Major facilitator superfamily (MFS) profile domain-containing protein</fullName>
    </recommendedName>
</protein>
<reference evidence="6 7" key="1">
    <citation type="submission" date="2015-09" db="EMBL/GenBank/DDBJ databases">
        <title>Genome announcement of multiple Pseudomonas syringae strains.</title>
        <authorList>
            <person name="Thakur S."/>
            <person name="Wang P.W."/>
            <person name="Gong Y."/>
            <person name="Weir B.S."/>
            <person name="Guttman D.S."/>
        </authorList>
    </citation>
    <scope>NUCLEOTIDE SEQUENCE [LARGE SCALE GENOMIC DNA]</scope>
    <source>
        <strain evidence="6 7">ICMP17001</strain>
    </source>
</reference>
<evidence type="ECO:0000259" key="5">
    <source>
        <dbReference type="PROSITE" id="PS50850"/>
    </source>
</evidence>
<comment type="caution">
    <text evidence="6">The sequence shown here is derived from an EMBL/GenBank/DDBJ whole genome shotgun (WGS) entry which is preliminary data.</text>
</comment>
<name>A0A0N8RB14_9PSED</name>
<accession>A0A0N8RB14</accession>
<dbReference type="SUPFAM" id="SSF103473">
    <property type="entry name" value="MFS general substrate transporter"/>
    <property type="match status" value="1"/>
</dbReference>
<dbReference type="InterPro" id="IPR020846">
    <property type="entry name" value="MFS_dom"/>
</dbReference>
<dbReference type="PROSITE" id="PS51257">
    <property type="entry name" value="PROKAR_LIPOPROTEIN"/>
    <property type="match status" value="1"/>
</dbReference>
<feature type="transmembrane region" description="Helical" evidence="4">
    <location>
        <begin position="99"/>
        <end position="118"/>
    </location>
</feature>
<evidence type="ECO:0000313" key="6">
    <source>
        <dbReference type="EMBL" id="KPX10719.1"/>
    </source>
</evidence>
<dbReference type="EMBL" id="LJQC01000064">
    <property type="protein sequence ID" value="KPX10719.1"/>
    <property type="molecule type" value="Genomic_DNA"/>
</dbReference>
<dbReference type="Proteomes" id="UP000051335">
    <property type="component" value="Unassembled WGS sequence"/>
</dbReference>
<dbReference type="AlphaFoldDB" id="A0A0N8RB14"/>
<sequence length="124" mass="12697">MIIQKIGIKTTVCAGLIMLIGCSAINMGSSSHEVMVFSLIVLGLGWNLTYVGGGALLANAQQSNSGAMQMQGKNDLAIAILATIGAFTPSLLLCTVGWAGTNAICMALCIALLLATAVRLKDSP</sequence>
<gene>
    <name evidence="6" type="ORF">ALO75_200151</name>
</gene>
<dbReference type="PANTHER" id="PTHR23534:SF1">
    <property type="entry name" value="MAJOR FACILITATOR SUPERFAMILY PROTEIN"/>
    <property type="match status" value="1"/>
</dbReference>
<dbReference type="InterPro" id="IPR036259">
    <property type="entry name" value="MFS_trans_sf"/>
</dbReference>
<evidence type="ECO:0000256" key="3">
    <source>
        <dbReference type="ARBA" id="ARBA00023136"/>
    </source>
</evidence>
<keyword evidence="1 4" id="KW-0812">Transmembrane</keyword>
<organism evidence="6 7">
    <name type="scientific">Pseudomonas syringae pv. coryli</name>
    <dbReference type="NCBI Taxonomy" id="317659"/>
    <lineage>
        <taxon>Bacteria</taxon>
        <taxon>Pseudomonadati</taxon>
        <taxon>Pseudomonadota</taxon>
        <taxon>Gammaproteobacteria</taxon>
        <taxon>Pseudomonadales</taxon>
        <taxon>Pseudomonadaceae</taxon>
        <taxon>Pseudomonas</taxon>
    </lineage>
</organism>
<evidence type="ECO:0000256" key="4">
    <source>
        <dbReference type="SAM" id="Phobius"/>
    </source>
</evidence>
<feature type="transmembrane region" description="Helical" evidence="4">
    <location>
        <begin position="76"/>
        <end position="93"/>
    </location>
</feature>
<feature type="domain" description="Major facilitator superfamily (MFS) profile" evidence="5">
    <location>
        <begin position="1"/>
        <end position="124"/>
    </location>
</feature>
<proteinExistence type="predicted"/>
<evidence type="ECO:0000256" key="2">
    <source>
        <dbReference type="ARBA" id="ARBA00022989"/>
    </source>
</evidence>
<feature type="transmembrane region" description="Helical" evidence="4">
    <location>
        <begin position="34"/>
        <end position="56"/>
    </location>
</feature>
<dbReference type="PANTHER" id="PTHR23534">
    <property type="entry name" value="MFS PERMEASE"/>
    <property type="match status" value="1"/>
</dbReference>
<dbReference type="GO" id="GO:0022857">
    <property type="term" value="F:transmembrane transporter activity"/>
    <property type="evidence" value="ECO:0007669"/>
    <property type="project" value="InterPro"/>
</dbReference>
<evidence type="ECO:0000313" key="7">
    <source>
        <dbReference type="Proteomes" id="UP000051335"/>
    </source>
</evidence>
<keyword evidence="3 4" id="KW-0472">Membrane</keyword>
<evidence type="ECO:0000256" key="1">
    <source>
        <dbReference type="ARBA" id="ARBA00022692"/>
    </source>
</evidence>
<keyword evidence="2 4" id="KW-1133">Transmembrane helix</keyword>
<keyword evidence="7" id="KW-1185">Reference proteome</keyword>
<dbReference type="PROSITE" id="PS50850">
    <property type="entry name" value="MFS"/>
    <property type="match status" value="1"/>
</dbReference>